<reference evidence="1 2" key="1">
    <citation type="journal article" date="2024" name="G3 (Bethesda)">
        <title>Genome assembly of Hibiscus sabdariffa L. provides insights into metabolisms of medicinal natural products.</title>
        <authorList>
            <person name="Kim T."/>
        </authorList>
    </citation>
    <scope>NUCLEOTIDE SEQUENCE [LARGE SCALE GENOMIC DNA]</scope>
    <source>
        <strain evidence="1">TK-2024</strain>
        <tissue evidence="1">Old leaves</tissue>
    </source>
</reference>
<dbReference type="EMBL" id="JBBPBN010000003">
    <property type="protein sequence ID" value="KAK9044309.1"/>
    <property type="molecule type" value="Genomic_DNA"/>
</dbReference>
<sequence length="95" mass="10986">MSHGNGKFINSYNLKHRPSDQLVRQAIRRLQTAHVSITHWRNVTSNFQALSEASPSRFASLQRNNTFLLDFQQNFIFGYFNKTKLNTPILTGAFE</sequence>
<comment type="caution">
    <text evidence="1">The sequence shown here is derived from an EMBL/GenBank/DDBJ whole genome shotgun (WGS) entry which is preliminary data.</text>
</comment>
<protein>
    <submittedName>
        <fullName evidence="1">Uncharacterized protein</fullName>
    </submittedName>
</protein>
<proteinExistence type="predicted"/>
<organism evidence="1 2">
    <name type="scientific">Hibiscus sabdariffa</name>
    <name type="common">roselle</name>
    <dbReference type="NCBI Taxonomy" id="183260"/>
    <lineage>
        <taxon>Eukaryota</taxon>
        <taxon>Viridiplantae</taxon>
        <taxon>Streptophyta</taxon>
        <taxon>Embryophyta</taxon>
        <taxon>Tracheophyta</taxon>
        <taxon>Spermatophyta</taxon>
        <taxon>Magnoliopsida</taxon>
        <taxon>eudicotyledons</taxon>
        <taxon>Gunneridae</taxon>
        <taxon>Pentapetalae</taxon>
        <taxon>rosids</taxon>
        <taxon>malvids</taxon>
        <taxon>Malvales</taxon>
        <taxon>Malvaceae</taxon>
        <taxon>Malvoideae</taxon>
        <taxon>Hibiscus</taxon>
    </lineage>
</organism>
<keyword evidence="2" id="KW-1185">Reference proteome</keyword>
<name>A0ABR2U3W0_9ROSI</name>
<evidence type="ECO:0000313" key="2">
    <source>
        <dbReference type="Proteomes" id="UP001396334"/>
    </source>
</evidence>
<gene>
    <name evidence="1" type="ORF">V6N11_072620</name>
</gene>
<accession>A0ABR2U3W0</accession>
<evidence type="ECO:0000313" key="1">
    <source>
        <dbReference type="EMBL" id="KAK9044309.1"/>
    </source>
</evidence>
<dbReference type="Proteomes" id="UP001396334">
    <property type="component" value="Unassembled WGS sequence"/>
</dbReference>